<feature type="region of interest" description="Disordered" evidence="6">
    <location>
        <begin position="1"/>
        <end position="20"/>
    </location>
</feature>
<dbReference type="InterPro" id="IPR031066">
    <property type="entry name" value="bHLH_ALC-like_plant"/>
</dbReference>
<comment type="caution">
    <text evidence="8">The sequence shown here is derived from an EMBL/GenBank/DDBJ whole genome shotgun (WGS) entry which is preliminary data.</text>
</comment>
<evidence type="ECO:0000256" key="2">
    <source>
        <dbReference type="ARBA" id="ARBA00023015"/>
    </source>
</evidence>
<dbReference type="PROSITE" id="PS50888">
    <property type="entry name" value="BHLH"/>
    <property type="match status" value="1"/>
</dbReference>
<dbReference type="PANTHER" id="PTHR45855">
    <property type="entry name" value="TRANSCRIPTION FACTOR PIF1-RELATED"/>
    <property type="match status" value="1"/>
</dbReference>
<accession>A0AAV8U3P7</accession>
<feature type="region of interest" description="Disordered" evidence="6">
    <location>
        <begin position="33"/>
        <end position="79"/>
    </location>
</feature>
<evidence type="ECO:0000256" key="1">
    <source>
        <dbReference type="ARBA" id="ARBA00004123"/>
    </source>
</evidence>
<dbReference type="SUPFAM" id="SSF47459">
    <property type="entry name" value="HLH, helix-loop-helix DNA-binding domain"/>
    <property type="match status" value="1"/>
</dbReference>
<dbReference type="SMART" id="SM00353">
    <property type="entry name" value="HLH"/>
    <property type="match status" value="1"/>
</dbReference>
<name>A0AAV8U3P7_9ROSI</name>
<dbReference type="Pfam" id="PF00010">
    <property type="entry name" value="HLH"/>
    <property type="match status" value="1"/>
</dbReference>
<keyword evidence="2" id="KW-0805">Transcription regulation</keyword>
<feature type="compositionally biased region" description="Basic and acidic residues" evidence="6">
    <location>
        <begin position="117"/>
        <end position="127"/>
    </location>
</feature>
<feature type="domain" description="BHLH" evidence="7">
    <location>
        <begin position="117"/>
        <end position="166"/>
    </location>
</feature>
<dbReference type="AlphaFoldDB" id="A0AAV8U3P7"/>
<comment type="subcellular location">
    <subcellularLocation>
        <location evidence="1">Nucleus</location>
    </subcellularLocation>
</comment>
<dbReference type="GO" id="GO:0003677">
    <property type="term" value="F:DNA binding"/>
    <property type="evidence" value="ECO:0007669"/>
    <property type="project" value="UniProtKB-KW"/>
</dbReference>
<keyword evidence="5" id="KW-0539">Nucleus</keyword>
<evidence type="ECO:0000313" key="9">
    <source>
        <dbReference type="Proteomes" id="UP001159364"/>
    </source>
</evidence>
<evidence type="ECO:0000256" key="6">
    <source>
        <dbReference type="SAM" id="MobiDB-lite"/>
    </source>
</evidence>
<dbReference type="Gene3D" id="4.10.280.10">
    <property type="entry name" value="Helix-loop-helix DNA-binding domain"/>
    <property type="match status" value="1"/>
</dbReference>
<dbReference type="PANTHER" id="PTHR45855:SF6">
    <property type="entry name" value="TRANSCRIPTION FACTOR ALC"/>
    <property type="match status" value="1"/>
</dbReference>
<keyword evidence="4" id="KW-0804">Transcription</keyword>
<sequence>MDLYGTSSSPATSEPEEISSFLHHLLHIPSSSSKFTQNVFSSPPSPPPESSDQHLSGPDFRSSVANLSNTGGKGSVDNAECCVSSKGRGVCVENDGTERSELPFDTMRPRNSSKRSRTAEVHNLSEKRRRSRINEKMKALQTLIPNANKTDKASMLDEAIEYLKQLQLQVQMLTMRNGLSLHPMCLPGVAQPMQLPLSGLGFEEGNILLNANSNTGAFSANEERSIHSSHKLPSQCTISNQPVVGHSRATSFDFDPLIQVQHGTFEISGSSKELCGEGTTTYLDVNQTLKTSSSTMS</sequence>
<keyword evidence="3" id="KW-0238">DNA-binding</keyword>
<evidence type="ECO:0000313" key="8">
    <source>
        <dbReference type="EMBL" id="KAJ8772854.1"/>
    </source>
</evidence>
<evidence type="ECO:0000256" key="5">
    <source>
        <dbReference type="ARBA" id="ARBA00023242"/>
    </source>
</evidence>
<dbReference type="EMBL" id="JAIWQS010000002">
    <property type="protein sequence ID" value="KAJ8772854.1"/>
    <property type="molecule type" value="Genomic_DNA"/>
</dbReference>
<gene>
    <name evidence="8" type="ORF">K2173_028031</name>
</gene>
<organism evidence="8 9">
    <name type="scientific">Erythroxylum novogranatense</name>
    <dbReference type="NCBI Taxonomy" id="1862640"/>
    <lineage>
        <taxon>Eukaryota</taxon>
        <taxon>Viridiplantae</taxon>
        <taxon>Streptophyta</taxon>
        <taxon>Embryophyta</taxon>
        <taxon>Tracheophyta</taxon>
        <taxon>Spermatophyta</taxon>
        <taxon>Magnoliopsida</taxon>
        <taxon>eudicotyledons</taxon>
        <taxon>Gunneridae</taxon>
        <taxon>Pentapetalae</taxon>
        <taxon>rosids</taxon>
        <taxon>fabids</taxon>
        <taxon>Malpighiales</taxon>
        <taxon>Erythroxylaceae</taxon>
        <taxon>Erythroxylum</taxon>
    </lineage>
</organism>
<evidence type="ECO:0000256" key="3">
    <source>
        <dbReference type="ARBA" id="ARBA00023125"/>
    </source>
</evidence>
<dbReference type="InterPro" id="IPR036638">
    <property type="entry name" value="HLH_DNA-bd_sf"/>
</dbReference>
<dbReference type="Proteomes" id="UP001159364">
    <property type="component" value="Linkage Group LG02"/>
</dbReference>
<dbReference type="GO" id="GO:0046983">
    <property type="term" value="F:protein dimerization activity"/>
    <property type="evidence" value="ECO:0007669"/>
    <property type="project" value="InterPro"/>
</dbReference>
<evidence type="ECO:0000256" key="4">
    <source>
        <dbReference type="ARBA" id="ARBA00023163"/>
    </source>
</evidence>
<dbReference type="InterPro" id="IPR047265">
    <property type="entry name" value="PIF1-like_bHLH"/>
</dbReference>
<dbReference type="GO" id="GO:0005634">
    <property type="term" value="C:nucleus"/>
    <property type="evidence" value="ECO:0007669"/>
    <property type="project" value="UniProtKB-SubCell"/>
</dbReference>
<proteinExistence type="predicted"/>
<keyword evidence="9" id="KW-1185">Reference proteome</keyword>
<dbReference type="CDD" id="cd11445">
    <property type="entry name" value="bHLH_AtPIF_like"/>
    <property type="match status" value="1"/>
</dbReference>
<reference evidence="8 9" key="1">
    <citation type="submission" date="2021-09" db="EMBL/GenBank/DDBJ databases">
        <title>Genomic insights and catalytic innovation underlie evolution of tropane alkaloids biosynthesis.</title>
        <authorList>
            <person name="Wang Y.-J."/>
            <person name="Tian T."/>
            <person name="Huang J.-P."/>
            <person name="Huang S.-X."/>
        </authorList>
    </citation>
    <scope>NUCLEOTIDE SEQUENCE [LARGE SCALE GENOMIC DNA]</scope>
    <source>
        <strain evidence="8">KIB-2018</strain>
        <tissue evidence="8">Leaf</tissue>
    </source>
</reference>
<dbReference type="FunFam" id="4.10.280.10:FF:000004">
    <property type="entry name" value="Basic helix-loop-helix transcription factor"/>
    <property type="match status" value="1"/>
</dbReference>
<evidence type="ECO:0000259" key="7">
    <source>
        <dbReference type="PROSITE" id="PS50888"/>
    </source>
</evidence>
<feature type="region of interest" description="Disordered" evidence="6">
    <location>
        <begin position="107"/>
        <end position="127"/>
    </location>
</feature>
<protein>
    <recommendedName>
        <fullName evidence="7">BHLH domain-containing protein</fullName>
    </recommendedName>
</protein>
<dbReference type="InterPro" id="IPR011598">
    <property type="entry name" value="bHLH_dom"/>
</dbReference>